<evidence type="ECO:0000313" key="4">
    <source>
        <dbReference type="EMBL" id="PKC71070.1"/>
    </source>
</evidence>
<comment type="caution">
    <text evidence="4">The sequence shown here is derived from an EMBL/GenBank/DDBJ whole genome shotgun (WGS) entry which is preliminary data.</text>
</comment>
<organism evidence="4 5">
    <name type="scientific">Rhizophagus irregularis</name>
    <dbReference type="NCBI Taxonomy" id="588596"/>
    <lineage>
        <taxon>Eukaryota</taxon>
        <taxon>Fungi</taxon>
        <taxon>Fungi incertae sedis</taxon>
        <taxon>Mucoromycota</taxon>
        <taxon>Glomeromycotina</taxon>
        <taxon>Glomeromycetes</taxon>
        <taxon>Glomerales</taxon>
        <taxon>Glomeraceae</taxon>
        <taxon>Rhizophagus</taxon>
    </lineage>
</organism>
<accession>A0A2N0S693</accession>
<evidence type="ECO:0000256" key="1">
    <source>
        <dbReference type="SAM" id="Phobius"/>
    </source>
</evidence>
<evidence type="ECO:0000313" key="3">
    <source>
        <dbReference type="EMBL" id="PKC02984.1"/>
    </source>
</evidence>
<gene>
    <name evidence="2" type="ORF">CHRIB12_LOCUS2633</name>
    <name evidence="4" type="ORF">RhiirA1_498458</name>
    <name evidence="3" type="ORF">RhiirA5_424437</name>
</gene>
<keyword evidence="1" id="KW-0812">Transmembrane</keyword>
<sequence length="402" mass="45548">MEDFPISGNLIGLEWAKKLNGIPGLIAIVASIIFVFSIIFTFIVRLFQFRNLRKRYFISDNTQSIHTRVLKAIVYLFLIAGLIGVIIYNVNKLKNDTPKLSVTLEENESSPSMLICSSASYIYLNLVHAEYSTSFNNLNNISNSLENNKPINGTKVILKPNGNCYFFNGSLPRLRFDKGGVYNLQFESNYSSVVFFIGDTDSKMEWNLTIPQGNSFSDVGALVLYHYSIIQYTETQHLALNGTLYRSFQSFVIINPVIPVDTPANGVNQNFHNIFILAPRTVTKRVEEPSLTLVDIFSNIGGYLGICGIFSFLFGSSKMDPFGFVSWFVFIKQDRAKFLKELEKMKDDRNTKLNISDEEEKNVVVSATETSNLSNQTELKNLLAKYYIDMDFYEHAVKSPDV</sequence>
<name>A0A2N0S693_9GLOM</name>
<reference evidence="4 5" key="4">
    <citation type="submission" date="2017-10" db="EMBL/GenBank/DDBJ databases">
        <title>Genome analyses suggest a sexual origin of heterokaryosis in a supposedly ancient asexual fungus.</title>
        <authorList>
            <person name="Corradi N."/>
            <person name="Sedzielewska K."/>
            <person name="Noel J."/>
            <person name="Charron P."/>
            <person name="Farinelli L."/>
            <person name="Marton T."/>
            <person name="Kruger M."/>
            <person name="Pelin A."/>
            <person name="Brachmann A."/>
            <person name="Corradi N."/>
        </authorList>
    </citation>
    <scope>NUCLEOTIDE SEQUENCE [LARGE SCALE GENOMIC DNA]</scope>
    <source>
        <strain evidence="4 5">A1</strain>
    </source>
</reference>
<feature type="transmembrane region" description="Helical" evidence="1">
    <location>
        <begin position="25"/>
        <end position="48"/>
    </location>
</feature>
<reference evidence="3 6" key="1">
    <citation type="submission" date="2016-04" db="EMBL/GenBank/DDBJ databases">
        <title>Genome analyses suggest a sexual origin of heterokaryosis in a supposedly ancient asexual fungus.</title>
        <authorList>
            <person name="Ropars J."/>
            <person name="Sedzielewska K."/>
            <person name="Noel J."/>
            <person name="Charron P."/>
            <person name="Farinelli L."/>
            <person name="Marton T."/>
            <person name="Kruger M."/>
            <person name="Pelin A."/>
            <person name="Brachmann A."/>
            <person name="Corradi N."/>
        </authorList>
    </citation>
    <scope>NUCLEOTIDE SEQUENCE [LARGE SCALE GENOMIC DNA]</scope>
    <source>
        <strain evidence="3 6">A5</strain>
    </source>
</reference>
<dbReference type="EMBL" id="CAGKOT010000003">
    <property type="protein sequence ID" value="CAB5326670.1"/>
    <property type="molecule type" value="Genomic_DNA"/>
</dbReference>
<reference evidence="2" key="5">
    <citation type="submission" date="2020-05" db="EMBL/GenBank/DDBJ databases">
        <authorList>
            <person name="Rincon C."/>
            <person name="Sanders R I."/>
            <person name="Robbins C."/>
            <person name="Chaturvedi A."/>
        </authorList>
    </citation>
    <scope>NUCLEOTIDE SEQUENCE</scope>
    <source>
        <strain evidence="2">CHB12</strain>
    </source>
</reference>
<evidence type="ECO:0000313" key="2">
    <source>
        <dbReference type="EMBL" id="CAB5326670.1"/>
    </source>
</evidence>
<dbReference type="OrthoDB" id="2344212at2759"/>
<dbReference type="Proteomes" id="UP000232722">
    <property type="component" value="Unassembled WGS sequence"/>
</dbReference>
<dbReference type="VEuPathDB" id="FungiDB:RhiirFUN_010296"/>
<feature type="transmembrane region" description="Helical" evidence="1">
    <location>
        <begin position="69"/>
        <end position="90"/>
    </location>
</feature>
<dbReference type="Proteomes" id="UP000232688">
    <property type="component" value="Unassembled WGS sequence"/>
</dbReference>
<reference evidence="3 6" key="2">
    <citation type="submission" date="2017-09" db="EMBL/GenBank/DDBJ databases">
        <title>Extensive intraspecific genome diversity in a model arbuscular mycorrhizal fungus.</title>
        <authorList>
            <person name="Chen E.C."/>
            <person name="Morin E."/>
            <person name="Beaudet D."/>
            <person name="Noel J."/>
            <person name="Ndikumana S."/>
            <person name="Charron P."/>
            <person name="St-Onge C."/>
            <person name="Giorgi J."/>
            <person name="Grigoriev I.V."/>
            <person name="Roux C."/>
            <person name="Martin F.M."/>
            <person name="Corradi N."/>
        </authorList>
    </citation>
    <scope>NUCLEOTIDE SEQUENCE [LARGE SCALE GENOMIC DNA]</scope>
    <source>
        <strain evidence="3 6">A5</strain>
    </source>
</reference>
<proteinExistence type="predicted"/>
<keyword evidence="1" id="KW-0472">Membrane</keyword>
<dbReference type="Proteomes" id="UP000684084">
    <property type="component" value="Unassembled WGS sequence"/>
</dbReference>
<evidence type="ECO:0000313" key="6">
    <source>
        <dbReference type="Proteomes" id="UP000232722"/>
    </source>
</evidence>
<dbReference type="VEuPathDB" id="FungiDB:RhiirFUN_010294"/>
<dbReference type="VEuPathDB" id="FungiDB:FUN_001199"/>
<reference evidence="4 5" key="3">
    <citation type="submission" date="2017-10" db="EMBL/GenBank/DDBJ databases">
        <title>Extensive intraspecific genome diversity in a model arbuscular mycorrhizal fungus.</title>
        <authorList>
            <person name="Chen E.C.H."/>
            <person name="Morin E."/>
            <person name="Baudet D."/>
            <person name="Noel J."/>
            <person name="Ndikumana S."/>
            <person name="Charron P."/>
            <person name="St-Onge C."/>
            <person name="Giorgi J."/>
            <person name="Grigoriev I.V."/>
            <person name="Roux C."/>
            <person name="Martin F.M."/>
            <person name="Corradi N."/>
        </authorList>
    </citation>
    <scope>NUCLEOTIDE SEQUENCE [LARGE SCALE GENOMIC DNA]</scope>
    <source>
        <strain evidence="4 5">A1</strain>
    </source>
</reference>
<dbReference type="VEuPathDB" id="FungiDB:RhiirA1_498458"/>
<dbReference type="EMBL" id="LLXH01000186">
    <property type="protein sequence ID" value="PKC71070.1"/>
    <property type="molecule type" value="Genomic_DNA"/>
</dbReference>
<keyword evidence="1" id="KW-1133">Transmembrane helix</keyword>
<protein>
    <submittedName>
        <fullName evidence="4">Uncharacterized protein</fullName>
    </submittedName>
</protein>
<dbReference type="AlphaFoldDB" id="A0A2N0S693"/>
<evidence type="ECO:0000313" key="5">
    <source>
        <dbReference type="Proteomes" id="UP000232688"/>
    </source>
</evidence>
<dbReference type="EMBL" id="LLXJ01001274">
    <property type="protein sequence ID" value="PKC02984.1"/>
    <property type="molecule type" value="Genomic_DNA"/>
</dbReference>